<evidence type="ECO:0000313" key="6">
    <source>
        <dbReference type="EMBL" id="RYB93437.1"/>
    </source>
</evidence>
<sequence length="324" mass="33818">MPAARDPAILMRVAELYYLEDKSQAEIAELLSTGRPNVSRMLKEAQRQGIVEIKVHDPSGRVRDLERRLAQAFGLSEVRVSARNPHAGETASRVGALVSGLLLDQLGESTTVGISWGRALHASVEAMSTDRDHDVTVVQLLGGMSAIGNEVSGQELARSLAVALGGTYRLMHAPATLGSPEAAQALREEPSVAQALEAARSCDIALVGIGTPASGSSAAVVESLALDAADARAFWDQEPVGDLAGRYFTATGAPVDGPVDDRVISVSLHDLAAIPLVIGVALGRDKTAAVHGALLGHHVDALVCDESLARSLLTHQSPSQEGTT</sequence>
<dbReference type="InterPro" id="IPR051054">
    <property type="entry name" value="SorC_transcr_regulators"/>
</dbReference>
<dbReference type="RefSeq" id="WP_129398644.1">
    <property type="nucleotide sequence ID" value="NZ_SDWT01000001.1"/>
</dbReference>
<dbReference type="EMBL" id="SDWT01000001">
    <property type="protein sequence ID" value="RYB93437.1"/>
    <property type="molecule type" value="Genomic_DNA"/>
</dbReference>
<accession>A0A4Q2RWF8</accession>
<keyword evidence="7" id="KW-1185">Reference proteome</keyword>
<comment type="similarity">
    <text evidence="1">Belongs to the SorC transcriptional regulatory family.</text>
</comment>
<dbReference type="GO" id="GO:0003677">
    <property type="term" value="F:DNA binding"/>
    <property type="evidence" value="ECO:0007669"/>
    <property type="project" value="UniProtKB-KW"/>
</dbReference>
<evidence type="ECO:0000256" key="4">
    <source>
        <dbReference type="ARBA" id="ARBA00023163"/>
    </source>
</evidence>
<dbReference type="InterPro" id="IPR007324">
    <property type="entry name" value="Sugar-bd_dom_put"/>
</dbReference>
<evidence type="ECO:0000256" key="1">
    <source>
        <dbReference type="ARBA" id="ARBA00010466"/>
    </source>
</evidence>
<dbReference type="InterPro" id="IPR037171">
    <property type="entry name" value="NagB/RpiA_transferase-like"/>
</dbReference>
<feature type="domain" description="Sugar-binding" evidence="5">
    <location>
        <begin position="62"/>
        <end position="313"/>
    </location>
</feature>
<dbReference type="AlphaFoldDB" id="A0A4Q2RWF8"/>
<dbReference type="PANTHER" id="PTHR34294">
    <property type="entry name" value="TRANSCRIPTIONAL REGULATOR-RELATED"/>
    <property type="match status" value="1"/>
</dbReference>
<evidence type="ECO:0000313" key="7">
    <source>
        <dbReference type="Proteomes" id="UP000294071"/>
    </source>
</evidence>
<dbReference type="InterPro" id="IPR013324">
    <property type="entry name" value="RNA_pol_sigma_r3/r4-like"/>
</dbReference>
<organism evidence="6 7">
    <name type="scientific">Nocardioides oleivorans</name>
    <dbReference type="NCBI Taxonomy" id="273676"/>
    <lineage>
        <taxon>Bacteria</taxon>
        <taxon>Bacillati</taxon>
        <taxon>Actinomycetota</taxon>
        <taxon>Actinomycetes</taxon>
        <taxon>Propionibacteriales</taxon>
        <taxon>Nocardioidaceae</taxon>
        <taxon>Nocardioides</taxon>
    </lineage>
</organism>
<dbReference type="Gene3D" id="1.10.10.60">
    <property type="entry name" value="Homeodomain-like"/>
    <property type="match status" value="1"/>
</dbReference>
<dbReference type="Proteomes" id="UP000294071">
    <property type="component" value="Unassembled WGS sequence"/>
</dbReference>
<dbReference type="Gene3D" id="3.40.50.1360">
    <property type="match status" value="1"/>
</dbReference>
<proteinExistence type="inferred from homology"/>
<keyword evidence="3" id="KW-0238">DNA-binding</keyword>
<evidence type="ECO:0000256" key="2">
    <source>
        <dbReference type="ARBA" id="ARBA00023015"/>
    </source>
</evidence>
<comment type="caution">
    <text evidence="6">The sequence shown here is derived from an EMBL/GenBank/DDBJ whole genome shotgun (WGS) entry which is preliminary data.</text>
</comment>
<dbReference type="OrthoDB" id="186585at2"/>
<protein>
    <submittedName>
        <fullName evidence="6">Sugar-binding transcriptional regulator</fullName>
    </submittedName>
</protein>
<dbReference type="SUPFAM" id="SSF100950">
    <property type="entry name" value="NagB/RpiA/CoA transferase-like"/>
    <property type="match status" value="1"/>
</dbReference>
<name>A0A4Q2RWF8_9ACTN</name>
<gene>
    <name evidence="6" type="ORF">EUA93_03100</name>
</gene>
<dbReference type="Pfam" id="PF04198">
    <property type="entry name" value="Sugar-bind"/>
    <property type="match status" value="1"/>
</dbReference>
<evidence type="ECO:0000259" key="5">
    <source>
        <dbReference type="Pfam" id="PF04198"/>
    </source>
</evidence>
<reference evidence="6 7" key="1">
    <citation type="submission" date="2019-01" db="EMBL/GenBank/DDBJ databases">
        <title>Novel species of Nocardioides.</title>
        <authorList>
            <person name="Liu Q."/>
            <person name="Xin Y.-H."/>
        </authorList>
    </citation>
    <scope>NUCLEOTIDE SEQUENCE [LARGE SCALE GENOMIC DNA]</scope>
    <source>
        <strain evidence="6 7">CGMCC 4.6882</strain>
    </source>
</reference>
<keyword evidence="4" id="KW-0804">Transcription</keyword>
<dbReference type="PANTHER" id="PTHR34294:SF1">
    <property type="entry name" value="TRANSCRIPTIONAL REGULATOR LSRR"/>
    <property type="match status" value="1"/>
</dbReference>
<evidence type="ECO:0000256" key="3">
    <source>
        <dbReference type="ARBA" id="ARBA00023125"/>
    </source>
</evidence>
<dbReference type="GO" id="GO:0030246">
    <property type="term" value="F:carbohydrate binding"/>
    <property type="evidence" value="ECO:0007669"/>
    <property type="project" value="InterPro"/>
</dbReference>
<dbReference type="SUPFAM" id="SSF88659">
    <property type="entry name" value="Sigma3 and sigma4 domains of RNA polymerase sigma factors"/>
    <property type="match status" value="1"/>
</dbReference>
<keyword evidence="2" id="KW-0805">Transcription regulation</keyword>